<sequence length="334" mass="35392">MKAVVMHSAEGGTPSILKVEQVPIPTAKEGQVLIRIRASGLNRSELFTRQGHSPNLQFPRILGIEACGIVASAPGSTQFNEGDVVATAMGGMGRQFDGGYAEYTVVPAGQVQKLEVKAGDLGKAVGWEMLGAAPEMLQTAYGSLVRSLRVQKGEKLLVRGGTTSVGLAATAIAKNMGLSVISTTRSASRNAMLREYGADEVVVDGGSVAEEVMKIWPEGADKVLELIGVTTLEDSMTATKEGGIVCMTGIVGNKWSFEEFNPMERIPTAVCLTAYSGGPEDFMRTPLNTLVQDIVNGKMKIPIGEVFKLDEAVQAHTLMEENKAGGKVVFLMDG</sequence>
<dbReference type="Proteomes" id="UP000193144">
    <property type="component" value="Unassembled WGS sequence"/>
</dbReference>
<dbReference type="STRING" id="1231657.A0A1Y1Z1W9"/>
<accession>A0A1Y1Z1W9</accession>
<dbReference type="InterPro" id="IPR013154">
    <property type="entry name" value="ADH-like_N"/>
</dbReference>
<protein>
    <submittedName>
        <fullName evidence="3">Chaperonin 10-like protein</fullName>
    </submittedName>
</protein>
<name>A0A1Y1Z1W9_9PLEO</name>
<dbReference type="OrthoDB" id="203908at2759"/>
<dbReference type="InterPro" id="IPR051603">
    <property type="entry name" value="Zinc-ADH_QOR/CCCR"/>
</dbReference>
<dbReference type="InterPro" id="IPR011032">
    <property type="entry name" value="GroES-like_sf"/>
</dbReference>
<dbReference type="GO" id="GO:0016491">
    <property type="term" value="F:oxidoreductase activity"/>
    <property type="evidence" value="ECO:0007669"/>
    <property type="project" value="InterPro"/>
</dbReference>
<gene>
    <name evidence="3" type="ORF">BCR34DRAFT_491660</name>
</gene>
<feature type="domain" description="Enoyl reductase (ER)" evidence="2">
    <location>
        <begin position="12"/>
        <end position="330"/>
    </location>
</feature>
<dbReference type="PANTHER" id="PTHR44154:SF1">
    <property type="entry name" value="QUINONE OXIDOREDUCTASE"/>
    <property type="match status" value="1"/>
</dbReference>
<dbReference type="AlphaFoldDB" id="A0A1Y1Z1W9"/>
<proteinExistence type="predicted"/>
<dbReference type="Gene3D" id="3.40.50.720">
    <property type="entry name" value="NAD(P)-binding Rossmann-like Domain"/>
    <property type="match status" value="1"/>
</dbReference>
<dbReference type="SUPFAM" id="SSF50129">
    <property type="entry name" value="GroES-like"/>
    <property type="match status" value="1"/>
</dbReference>
<dbReference type="SUPFAM" id="SSF51735">
    <property type="entry name" value="NAD(P)-binding Rossmann-fold domains"/>
    <property type="match status" value="1"/>
</dbReference>
<dbReference type="Pfam" id="PF08240">
    <property type="entry name" value="ADH_N"/>
    <property type="match status" value="1"/>
</dbReference>
<comment type="caution">
    <text evidence="3">The sequence shown here is derived from an EMBL/GenBank/DDBJ whole genome shotgun (WGS) entry which is preliminary data.</text>
</comment>
<dbReference type="Gene3D" id="3.90.180.10">
    <property type="entry name" value="Medium-chain alcohol dehydrogenases, catalytic domain"/>
    <property type="match status" value="1"/>
</dbReference>
<evidence type="ECO:0000313" key="3">
    <source>
        <dbReference type="EMBL" id="ORY04291.1"/>
    </source>
</evidence>
<reference evidence="3 4" key="1">
    <citation type="submission" date="2016-07" db="EMBL/GenBank/DDBJ databases">
        <title>Pervasive Adenine N6-methylation of Active Genes in Fungi.</title>
        <authorList>
            <consortium name="DOE Joint Genome Institute"/>
            <person name="Mondo S.J."/>
            <person name="Dannebaum R.O."/>
            <person name="Kuo R.C."/>
            <person name="Labutti K."/>
            <person name="Haridas S."/>
            <person name="Kuo A."/>
            <person name="Salamov A."/>
            <person name="Ahrendt S.R."/>
            <person name="Lipzen A."/>
            <person name="Sullivan W."/>
            <person name="Andreopoulos W.B."/>
            <person name="Clum A."/>
            <person name="Lindquist E."/>
            <person name="Daum C."/>
            <person name="Ramamoorthy G.K."/>
            <person name="Gryganskyi A."/>
            <person name="Culley D."/>
            <person name="Magnuson J.K."/>
            <person name="James T.Y."/>
            <person name="O'Malley M.A."/>
            <person name="Stajich J.E."/>
            <person name="Spatafora J.W."/>
            <person name="Visel A."/>
            <person name="Grigoriev I.V."/>
        </authorList>
    </citation>
    <scope>NUCLEOTIDE SEQUENCE [LARGE SCALE GENOMIC DNA]</scope>
    <source>
        <strain evidence="3 4">CBS 115471</strain>
    </source>
</reference>
<dbReference type="InterPro" id="IPR036291">
    <property type="entry name" value="NAD(P)-bd_dom_sf"/>
</dbReference>
<dbReference type="PANTHER" id="PTHR44154">
    <property type="entry name" value="QUINONE OXIDOREDUCTASE"/>
    <property type="match status" value="1"/>
</dbReference>
<evidence type="ECO:0000313" key="4">
    <source>
        <dbReference type="Proteomes" id="UP000193144"/>
    </source>
</evidence>
<dbReference type="InterPro" id="IPR020843">
    <property type="entry name" value="ER"/>
</dbReference>
<dbReference type="CDD" id="cd08243">
    <property type="entry name" value="quinone_oxidoreductase_like_1"/>
    <property type="match status" value="1"/>
</dbReference>
<evidence type="ECO:0000259" key="2">
    <source>
        <dbReference type="SMART" id="SM00829"/>
    </source>
</evidence>
<organism evidence="3 4">
    <name type="scientific">Clohesyomyces aquaticus</name>
    <dbReference type="NCBI Taxonomy" id="1231657"/>
    <lineage>
        <taxon>Eukaryota</taxon>
        <taxon>Fungi</taxon>
        <taxon>Dikarya</taxon>
        <taxon>Ascomycota</taxon>
        <taxon>Pezizomycotina</taxon>
        <taxon>Dothideomycetes</taxon>
        <taxon>Pleosporomycetidae</taxon>
        <taxon>Pleosporales</taxon>
        <taxon>Lindgomycetaceae</taxon>
        <taxon>Clohesyomyces</taxon>
    </lineage>
</organism>
<dbReference type="SMART" id="SM00829">
    <property type="entry name" value="PKS_ER"/>
    <property type="match status" value="1"/>
</dbReference>
<keyword evidence="1" id="KW-0521">NADP</keyword>
<evidence type="ECO:0000256" key="1">
    <source>
        <dbReference type="ARBA" id="ARBA00022857"/>
    </source>
</evidence>
<keyword evidence="4" id="KW-1185">Reference proteome</keyword>
<dbReference type="EMBL" id="MCFA01000137">
    <property type="protein sequence ID" value="ORY04291.1"/>
    <property type="molecule type" value="Genomic_DNA"/>
</dbReference>
<dbReference type="Pfam" id="PF13602">
    <property type="entry name" value="ADH_zinc_N_2"/>
    <property type="match status" value="1"/>
</dbReference>